<keyword evidence="3" id="KW-1185">Reference proteome</keyword>
<dbReference type="AlphaFoldDB" id="A0AAD7WF71"/>
<accession>A0AAD7WF71</accession>
<evidence type="ECO:0000313" key="3">
    <source>
        <dbReference type="Proteomes" id="UP001221898"/>
    </source>
</evidence>
<dbReference type="EMBL" id="JAINUG010000122">
    <property type="protein sequence ID" value="KAJ8394827.1"/>
    <property type="molecule type" value="Genomic_DNA"/>
</dbReference>
<protein>
    <submittedName>
        <fullName evidence="2">Uncharacterized protein</fullName>
    </submittedName>
</protein>
<sequence>MPYTSELAVSHARQTYLGSCQDGQADARLICPRSCPRCVPHRPGISPLLNPEACRTPRPDPKAQATVPVLIRPLPLDVTPPAPLSDRGSNARHQAAARPMASAAWPALPLHL</sequence>
<comment type="caution">
    <text evidence="2">The sequence shown here is derived from an EMBL/GenBank/DDBJ whole genome shotgun (WGS) entry which is preliminary data.</text>
</comment>
<name>A0AAD7WF71_9TELE</name>
<evidence type="ECO:0000256" key="1">
    <source>
        <dbReference type="SAM" id="MobiDB-lite"/>
    </source>
</evidence>
<proteinExistence type="predicted"/>
<feature type="compositionally biased region" description="Low complexity" evidence="1">
    <location>
        <begin position="91"/>
        <end position="112"/>
    </location>
</feature>
<gene>
    <name evidence="2" type="ORF">AAFF_G00041820</name>
</gene>
<organism evidence="2 3">
    <name type="scientific">Aldrovandia affinis</name>
    <dbReference type="NCBI Taxonomy" id="143900"/>
    <lineage>
        <taxon>Eukaryota</taxon>
        <taxon>Metazoa</taxon>
        <taxon>Chordata</taxon>
        <taxon>Craniata</taxon>
        <taxon>Vertebrata</taxon>
        <taxon>Euteleostomi</taxon>
        <taxon>Actinopterygii</taxon>
        <taxon>Neopterygii</taxon>
        <taxon>Teleostei</taxon>
        <taxon>Notacanthiformes</taxon>
        <taxon>Halosauridae</taxon>
        <taxon>Aldrovandia</taxon>
    </lineage>
</organism>
<reference evidence="2" key="1">
    <citation type="journal article" date="2023" name="Science">
        <title>Genome structures resolve the early diversification of teleost fishes.</title>
        <authorList>
            <person name="Parey E."/>
            <person name="Louis A."/>
            <person name="Montfort J."/>
            <person name="Bouchez O."/>
            <person name="Roques C."/>
            <person name="Iampietro C."/>
            <person name="Lluch J."/>
            <person name="Castinel A."/>
            <person name="Donnadieu C."/>
            <person name="Desvignes T."/>
            <person name="Floi Bucao C."/>
            <person name="Jouanno E."/>
            <person name="Wen M."/>
            <person name="Mejri S."/>
            <person name="Dirks R."/>
            <person name="Jansen H."/>
            <person name="Henkel C."/>
            <person name="Chen W.J."/>
            <person name="Zahm M."/>
            <person name="Cabau C."/>
            <person name="Klopp C."/>
            <person name="Thompson A.W."/>
            <person name="Robinson-Rechavi M."/>
            <person name="Braasch I."/>
            <person name="Lecointre G."/>
            <person name="Bobe J."/>
            <person name="Postlethwait J.H."/>
            <person name="Berthelot C."/>
            <person name="Roest Crollius H."/>
            <person name="Guiguen Y."/>
        </authorList>
    </citation>
    <scope>NUCLEOTIDE SEQUENCE</scope>
    <source>
        <strain evidence="2">NC1722</strain>
    </source>
</reference>
<evidence type="ECO:0000313" key="2">
    <source>
        <dbReference type="EMBL" id="KAJ8394827.1"/>
    </source>
</evidence>
<feature type="region of interest" description="Disordered" evidence="1">
    <location>
        <begin position="46"/>
        <end position="112"/>
    </location>
</feature>
<dbReference type="Proteomes" id="UP001221898">
    <property type="component" value="Unassembled WGS sequence"/>
</dbReference>